<dbReference type="EMBL" id="JBHSKJ010000035">
    <property type="protein sequence ID" value="MFC5149926.1"/>
    <property type="molecule type" value="Genomic_DNA"/>
</dbReference>
<protein>
    <recommendedName>
        <fullName evidence="3">Transposase</fullName>
    </recommendedName>
</protein>
<keyword evidence="2" id="KW-1185">Reference proteome</keyword>
<evidence type="ECO:0008006" key="3">
    <source>
        <dbReference type="Google" id="ProtNLM"/>
    </source>
</evidence>
<dbReference type="RefSeq" id="WP_382050937.1">
    <property type="nucleotide sequence ID" value="NZ_JBHSKJ010000035.1"/>
</dbReference>
<sequence length="145" mass="15808">MKVVTTAANVNDITQTLNMSMTSIPSPTGPDARASARTLSLATKTTTAVRTGVSCGRGILPVISRKGSPDLHGLGKLRYVAEQTVALLHQFKHLAVRWERHLRPLRRPRLPRLQPHLLATPQRAPTMILLRALILIADLARVSSG</sequence>
<organism evidence="1 2">
    <name type="scientific">Streptomyces aureoversilis</name>
    <dbReference type="NCBI Taxonomy" id="67277"/>
    <lineage>
        <taxon>Bacteria</taxon>
        <taxon>Bacillati</taxon>
        <taxon>Actinomycetota</taxon>
        <taxon>Actinomycetes</taxon>
        <taxon>Kitasatosporales</taxon>
        <taxon>Streptomycetaceae</taxon>
        <taxon>Streptomyces</taxon>
    </lineage>
</organism>
<dbReference type="Proteomes" id="UP001596222">
    <property type="component" value="Unassembled WGS sequence"/>
</dbReference>
<comment type="caution">
    <text evidence="1">The sequence shown here is derived from an EMBL/GenBank/DDBJ whole genome shotgun (WGS) entry which is preliminary data.</text>
</comment>
<evidence type="ECO:0000313" key="2">
    <source>
        <dbReference type="Proteomes" id="UP001596222"/>
    </source>
</evidence>
<reference evidence="2" key="1">
    <citation type="journal article" date="2019" name="Int. J. Syst. Evol. Microbiol.">
        <title>The Global Catalogue of Microorganisms (GCM) 10K type strain sequencing project: providing services to taxonomists for standard genome sequencing and annotation.</title>
        <authorList>
            <consortium name="The Broad Institute Genomics Platform"/>
            <consortium name="The Broad Institute Genome Sequencing Center for Infectious Disease"/>
            <person name="Wu L."/>
            <person name="Ma J."/>
        </authorList>
    </citation>
    <scope>NUCLEOTIDE SEQUENCE [LARGE SCALE GENOMIC DNA]</scope>
    <source>
        <strain evidence="2">CGMCC 4.1641</strain>
    </source>
</reference>
<gene>
    <name evidence="1" type="ORF">ACFPP6_35310</name>
</gene>
<proteinExistence type="predicted"/>
<name>A0ABW0AA57_9ACTN</name>
<accession>A0ABW0AA57</accession>
<evidence type="ECO:0000313" key="1">
    <source>
        <dbReference type="EMBL" id="MFC5149926.1"/>
    </source>
</evidence>